<dbReference type="GO" id="GO:0005737">
    <property type="term" value="C:cytoplasm"/>
    <property type="evidence" value="ECO:0007669"/>
    <property type="project" value="UniProtKB-ARBA"/>
</dbReference>
<keyword evidence="3" id="KW-0687">Ribonucleoprotein</keyword>
<comment type="caution">
    <text evidence="4">The sequence shown here is derived from an EMBL/GenBank/DDBJ whole genome shotgun (WGS) entry which is preliminary data.</text>
</comment>
<evidence type="ECO:0000256" key="3">
    <source>
        <dbReference type="HAMAP-Rule" id="MF_00360"/>
    </source>
</evidence>
<dbReference type="AlphaFoldDB" id="A0A0G1RH57"/>
<evidence type="ECO:0000313" key="5">
    <source>
        <dbReference type="Proteomes" id="UP000034607"/>
    </source>
</evidence>
<sequence length="95" mass="10631">MNKYDLTVAFRPAADGEANTEKLEEKLEKTVAVLGGKTGKMTEMGRKQLAYKIDNLAEATFLNWTLELPGEAVVQLEKKLTIDRDIIRHLLVKGT</sequence>
<keyword evidence="3" id="KW-0699">rRNA-binding</keyword>
<comment type="similarity">
    <text evidence="1 3">Belongs to the bacterial ribosomal protein bS6 family.</text>
</comment>
<dbReference type="Pfam" id="PF01250">
    <property type="entry name" value="Ribosomal_S6"/>
    <property type="match status" value="1"/>
</dbReference>
<dbReference type="Proteomes" id="UP000034607">
    <property type="component" value="Unassembled WGS sequence"/>
</dbReference>
<accession>A0A0G1RH57</accession>
<proteinExistence type="inferred from homology"/>
<dbReference type="InterPro" id="IPR035980">
    <property type="entry name" value="Ribosomal_bS6_sf"/>
</dbReference>
<dbReference type="PANTHER" id="PTHR21011">
    <property type="entry name" value="MITOCHONDRIAL 28S RIBOSOMAL PROTEIN S6"/>
    <property type="match status" value="1"/>
</dbReference>
<evidence type="ECO:0000256" key="2">
    <source>
        <dbReference type="ARBA" id="ARBA00035294"/>
    </source>
</evidence>
<organism evidence="4 5">
    <name type="scientific">Candidatus Amesbacteria bacterium GW2011_GWA2_47_11</name>
    <dbReference type="NCBI Taxonomy" id="1618357"/>
    <lineage>
        <taxon>Bacteria</taxon>
        <taxon>Candidatus Amesiibacteriota</taxon>
    </lineage>
</organism>
<dbReference type="GO" id="GO:1990904">
    <property type="term" value="C:ribonucleoprotein complex"/>
    <property type="evidence" value="ECO:0007669"/>
    <property type="project" value="UniProtKB-KW"/>
</dbReference>
<evidence type="ECO:0000256" key="1">
    <source>
        <dbReference type="ARBA" id="ARBA00009512"/>
    </source>
</evidence>
<dbReference type="EMBL" id="LCNM01000009">
    <property type="protein sequence ID" value="KKU56407.1"/>
    <property type="molecule type" value="Genomic_DNA"/>
</dbReference>
<protein>
    <recommendedName>
        <fullName evidence="2 3">Small ribosomal subunit protein bS6</fullName>
    </recommendedName>
</protein>
<gene>
    <name evidence="3" type="primary">rpsF</name>
    <name evidence="4" type="ORF">UX78_C0009G0019</name>
</gene>
<dbReference type="SUPFAM" id="SSF54995">
    <property type="entry name" value="Ribosomal protein S6"/>
    <property type="match status" value="1"/>
</dbReference>
<dbReference type="NCBIfam" id="TIGR00166">
    <property type="entry name" value="S6"/>
    <property type="match status" value="1"/>
</dbReference>
<dbReference type="InterPro" id="IPR014717">
    <property type="entry name" value="Transl_elong_EF1B/ribsomal_bS6"/>
</dbReference>
<dbReference type="PANTHER" id="PTHR21011:SF1">
    <property type="entry name" value="SMALL RIBOSOMAL SUBUNIT PROTEIN BS6M"/>
    <property type="match status" value="1"/>
</dbReference>
<dbReference type="GO" id="GO:0006412">
    <property type="term" value="P:translation"/>
    <property type="evidence" value="ECO:0007669"/>
    <property type="project" value="UniProtKB-UniRule"/>
</dbReference>
<dbReference type="HAMAP" id="MF_00360">
    <property type="entry name" value="Ribosomal_bS6"/>
    <property type="match status" value="1"/>
</dbReference>
<evidence type="ECO:0000313" key="4">
    <source>
        <dbReference type="EMBL" id="KKU56407.1"/>
    </source>
</evidence>
<dbReference type="Gene3D" id="3.30.70.60">
    <property type="match status" value="1"/>
</dbReference>
<dbReference type="GO" id="GO:0003735">
    <property type="term" value="F:structural constituent of ribosome"/>
    <property type="evidence" value="ECO:0007669"/>
    <property type="project" value="InterPro"/>
</dbReference>
<keyword evidence="3" id="KW-0694">RNA-binding</keyword>
<name>A0A0G1RH57_9BACT</name>
<comment type="function">
    <text evidence="3">Binds together with bS18 to 16S ribosomal RNA.</text>
</comment>
<dbReference type="GO" id="GO:0070181">
    <property type="term" value="F:small ribosomal subunit rRNA binding"/>
    <property type="evidence" value="ECO:0007669"/>
    <property type="project" value="TreeGrafter"/>
</dbReference>
<keyword evidence="3 4" id="KW-0689">Ribosomal protein</keyword>
<dbReference type="InterPro" id="IPR020814">
    <property type="entry name" value="Ribosomal_S6_plastid/chlpt"/>
</dbReference>
<reference evidence="4 5" key="1">
    <citation type="journal article" date="2015" name="Nature">
        <title>rRNA introns, odd ribosomes, and small enigmatic genomes across a large radiation of phyla.</title>
        <authorList>
            <person name="Brown C.T."/>
            <person name="Hug L.A."/>
            <person name="Thomas B.C."/>
            <person name="Sharon I."/>
            <person name="Castelle C.J."/>
            <person name="Singh A."/>
            <person name="Wilkins M.J."/>
            <person name="Williams K.H."/>
            <person name="Banfield J.F."/>
        </authorList>
    </citation>
    <scope>NUCLEOTIDE SEQUENCE [LARGE SCALE GENOMIC DNA]</scope>
</reference>
<dbReference type="InterPro" id="IPR000529">
    <property type="entry name" value="Ribosomal_bS6"/>
</dbReference>
<dbReference type="CDD" id="cd00473">
    <property type="entry name" value="bS6"/>
    <property type="match status" value="1"/>
</dbReference>
<dbReference type="GO" id="GO:0005840">
    <property type="term" value="C:ribosome"/>
    <property type="evidence" value="ECO:0007669"/>
    <property type="project" value="UniProtKB-KW"/>
</dbReference>